<dbReference type="PANTHER" id="PTHR10302">
    <property type="entry name" value="SINGLE-STRANDED DNA-BINDING PROTEIN"/>
    <property type="match status" value="1"/>
</dbReference>
<feature type="compositionally biased region" description="Basic and acidic residues" evidence="2">
    <location>
        <begin position="107"/>
        <end position="122"/>
    </location>
</feature>
<dbReference type="Gene3D" id="2.40.50.140">
    <property type="entry name" value="Nucleic acid-binding proteins"/>
    <property type="match status" value="1"/>
</dbReference>
<keyword evidence="1" id="KW-0238">DNA-binding</keyword>
<dbReference type="PIRSF" id="PIRSF002070">
    <property type="entry name" value="SSB"/>
    <property type="match status" value="1"/>
</dbReference>
<dbReference type="CDD" id="cd04496">
    <property type="entry name" value="SSB_OBF"/>
    <property type="match status" value="1"/>
</dbReference>
<dbReference type="GO" id="GO:0009295">
    <property type="term" value="C:nucleoid"/>
    <property type="evidence" value="ECO:0007669"/>
    <property type="project" value="TreeGrafter"/>
</dbReference>
<dbReference type="GO" id="GO:0006260">
    <property type="term" value="P:DNA replication"/>
    <property type="evidence" value="ECO:0007669"/>
    <property type="project" value="InterPro"/>
</dbReference>
<dbReference type="GO" id="GO:0003697">
    <property type="term" value="F:single-stranded DNA binding"/>
    <property type="evidence" value="ECO:0007669"/>
    <property type="project" value="InterPro"/>
</dbReference>
<dbReference type="HAMAP" id="MF_00984">
    <property type="entry name" value="SSB"/>
    <property type="match status" value="1"/>
</dbReference>
<dbReference type="NCBIfam" id="TIGR00621">
    <property type="entry name" value="ssb"/>
    <property type="match status" value="1"/>
</dbReference>
<dbReference type="InterPro" id="IPR011344">
    <property type="entry name" value="ssDNA-bd"/>
</dbReference>
<organism evidence="3">
    <name type="scientific">marine metagenome</name>
    <dbReference type="NCBI Taxonomy" id="408172"/>
    <lineage>
        <taxon>unclassified sequences</taxon>
        <taxon>metagenomes</taxon>
        <taxon>ecological metagenomes</taxon>
    </lineage>
</organism>
<evidence type="ECO:0000256" key="2">
    <source>
        <dbReference type="SAM" id="MobiDB-lite"/>
    </source>
</evidence>
<feature type="region of interest" description="Disordered" evidence="2">
    <location>
        <begin position="107"/>
        <end position="139"/>
    </location>
</feature>
<dbReference type="SUPFAM" id="SSF50249">
    <property type="entry name" value="Nucleic acid-binding proteins"/>
    <property type="match status" value="1"/>
</dbReference>
<dbReference type="InterPro" id="IPR012340">
    <property type="entry name" value="NA-bd_OB-fold"/>
</dbReference>
<evidence type="ECO:0000256" key="1">
    <source>
        <dbReference type="ARBA" id="ARBA00023125"/>
    </source>
</evidence>
<dbReference type="AlphaFoldDB" id="A0A382ZQL6"/>
<dbReference type="PROSITE" id="PS50935">
    <property type="entry name" value="SSB"/>
    <property type="match status" value="1"/>
</dbReference>
<evidence type="ECO:0008006" key="4">
    <source>
        <dbReference type="Google" id="ProtNLM"/>
    </source>
</evidence>
<protein>
    <recommendedName>
        <fullName evidence="4">Single-stranded DNA-binding protein</fullName>
    </recommendedName>
</protein>
<dbReference type="PANTHER" id="PTHR10302:SF27">
    <property type="entry name" value="SINGLE-STRANDED DNA-BINDING PROTEIN"/>
    <property type="match status" value="1"/>
</dbReference>
<reference evidence="3" key="1">
    <citation type="submission" date="2018-05" db="EMBL/GenBank/DDBJ databases">
        <authorList>
            <person name="Lanie J.A."/>
            <person name="Ng W.-L."/>
            <person name="Kazmierczak K.M."/>
            <person name="Andrzejewski T.M."/>
            <person name="Davidsen T.M."/>
            <person name="Wayne K.J."/>
            <person name="Tettelin H."/>
            <person name="Glass J.I."/>
            <person name="Rusch D."/>
            <person name="Podicherti R."/>
            <person name="Tsui H.-C.T."/>
            <person name="Winkler M.E."/>
        </authorList>
    </citation>
    <scope>NUCLEOTIDE SEQUENCE</scope>
</reference>
<proteinExistence type="inferred from homology"/>
<name>A0A382ZQL6_9ZZZZ</name>
<evidence type="ECO:0000313" key="3">
    <source>
        <dbReference type="EMBL" id="SVD97509.1"/>
    </source>
</evidence>
<dbReference type="InterPro" id="IPR000424">
    <property type="entry name" value="Primosome_PriB/ssb"/>
</dbReference>
<accession>A0A382ZQL6</accession>
<sequence>MLNKMTLIGNVGTDPEMRYTPNGNPVTSFPVATNRRYTTSEGEQREETEWFTVSAWNRLGETINQYLTKGRRVYVEGRLKSSTWTGNDGETRFRNEITANQIIMLDRERSVDDEPNIQKESDTGTSAPDVGGNVEDLPW</sequence>
<gene>
    <name evidence="3" type="ORF">METZ01_LOCUS450363</name>
</gene>
<dbReference type="Pfam" id="PF00436">
    <property type="entry name" value="SSB"/>
    <property type="match status" value="1"/>
</dbReference>
<dbReference type="EMBL" id="UINC01185680">
    <property type="protein sequence ID" value="SVD97509.1"/>
    <property type="molecule type" value="Genomic_DNA"/>
</dbReference>